<proteinExistence type="predicted"/>
<organism evidence="1 2">
    <name type="scientific">Limimaricola cinnabarinus</name>
    <dbReference type="NCBI Taxonomy" id="1125964"/>
    <lineage>
        <taxon>Bacteria</taxon>
        <taxon>Pseudomonadati</taxon>
        <taxon>Pseudomonadota</taxon>
        <taxon>Alphaproteobacteria</taxon>
        <taxon>Rhodobacterales</taxon>
        <taxon>Paracoccaceae</taxon>
        <taxon>Limimaricola</taxon>
    </lineage>
</organism>
<gene>
    <name evidence="1" type="ORF">CJ301_18480</name>
</gene>
<dbReference type="Proteomes" id="UP000221860">
    <property type="component" value="Unassembled WGS sequence"/>
</dbReference>
<dbReference type="InterPro" id="IPR051159">
    <property type="entry name" value="Hexapeptide_acetyltransf"/>
</dbReference>
<evidence type="ECO:0000313" key="1">
    <source>
        <dbReference type="EMBL" id="PHP26061.1"/>
    </source>
</evidence>
<name>A0A2G1MBF4_9RHOB</name>
<dbReference type="AlphaFoldDB" id="A0A2G1MBF4"/>
<evidence type="ECO:0008006" key="3">
    <source>
        <dbReference type="Google" id="ProtNLM"/>
    </source>
</evidence>
<dbReference type="PANTHER" id="PTHR23416">
    <property type="entry name" value="SIALIC ACID SYNTHASE-RELATED"/>
    <property type="match status" value="1"/>
</dbReference>
<dbReference type="Pfam" id="PF00132">
    <property type="entry name" value="Hexapep"/>
    <property type="match status" value="1"/>
</dbReference>
<sequence length="233" mass="25926">MKITHAGTVHAVENGHQVMNDTDLATEWRDQLIDEIRKDSTLADIRDAEARQRSSIVFRGNIKEVKRYLFAARGTNLNGRVEQQGRTYVGRYCAFGSEFTTINGNHRTDTVNMNIRLQKQLGFKTNHIRGQPNYVGHNVWAGTGVTLLNGAVVGSGSVLAAGSVITKDVLPFSIVGGTPAKFIKFRFTQSVIEQLLAISWWNWTVDRMSQNADFFNASIGPDADINLMKLVKD</sequence>
<dbReference type="InterPro" id="IPR011004">
    <property type="entry name" value="Trimer_LpxA-like_sf"/>
</dbReference>
<dbReference type="SUPFAM" id="SSF51161">
    <property type="entry name" value="Trimeric LpxA-like enzymes"/>
    <property type="match status" value="1"/>
</dbReference>
<dbReference type="OrthoDB" id="9815592at2"/>
<dbReference type="Gene3D" id="2.160.10.10">
    <property type="entry name" value="Hexapeptide repeat proteins"/>
    <property type="match status" value="1"/>
</dbReference>
<accession>A0A2G1MBF4</accession>
<dbReference type="EMBL" id="NQWH01000091">
    <property type="protein sequence ID" value="PHP26061.1"/>
    <property type="molecule type" value="Genomic_DNA"/>
</dbReference>
<keyword evidence="2" id="KW-1185">Reference proteome</keyword>
<protein>
    <recommendedName>
        <fullName evidence="3">Acetyltransferase</fullName>
    </recommendedName>
</protein>
<evidence type="ECO:0000313" key="2">
    <source>
        <dbReference type="Proteomes" id="UP000221860"/>
    </source>
</evidence>
<dbReference type="InterPro" id="IPR001451">
    <property type="entry name" value="Hexapep"/>
</dbReference>
<reference evidence="1 2" key="1">
    <citation type="submission" date="2017-08" db="EMBL/GenBank/DDBJ databases">
        <title>Draft Genome Sequence of Loktanella cinnabarina Strain XM1, Isolated from Coastal Surface Water.</title>
        <authorList>
            <person name="Ma R."/>
            <person name="Wang J."/>
            <person name="Wang Q."/>
            <person name="Ma Z."/>
            <person name="Li J."/>
            <person name="Chen L."/>
        </authorList>
    </citation>
    <scope>NUCLEOTIDE SEQUENCE [LARGE SCALE GENOMIC DNA]</scope>
    <source>
        <strain evidence="1 2">XM1</strain>
    </source>
</reference>
<dbReference type="CDD" id="cd03349">
    <property type="entry name" value="LbH_XAT"/>
    <property type="match status" value="1"/>
</dbReference>
<comment type="caution">
    <text evidence="1">The sequence shown here is derived from an EMBL/GenBank/DDBJ whole genome shotgun (WGS) entry which is preliminary data.</text>
</comment>